<dbReference type="KEGG" id="olu:OSTLU_30256"/>
<dbReference type="Proteomes" id="UP000001568">
    <property type="component" value="Chromosome 2"/>
</dbReference>
<accession>A4RSH2</accession>
<evidence type="ECO:0000313" key="1">
    <source>
        <dbReference type="EMBL" id="ABO94784.1"/>
    </source>
</evidence>
<dbReference type="OrthoDB" id="506921at2759"/>
<keyword evidence="2" id="KW-1185">Reference proteome</keyword>
<proteinExistence type="predicted"/>
<dbReference type="AlphaFoldDB" id="A4RSH2"/>
<dbReference type="EMBL" id="CP000582">
    <property type="protein sequence ID" value="ABO94784.1"/>
    <property type="molecule type" value="Genomic_DNA"/>
</dbReference>
<sequence length="57" mass="6587">MAHTVYHGIAQRIYFNKEVAIGMTLGLIAGAGWKWNHWQHRSAQQEYYAALAKKNKK</sequence>
<reference evidence="1 2" key="1">
    <citation type="journal article" date="2007" name="Proc. Natl. Acad. Sci. U.S.A.">
        <title>The tiny eukaryote Ostreococcus provides genomic insights into the paradox of plankton speciation.</title>
        <authorList>
            <person name="Palenik B."/>
            <person name="Grimwood J."/>
            <person name="Aerts A."/>
            <person name="Rouze P."/>
            <person name="Salamov A."/>
            <person name="Putnam N."/>
            <person name="Dupont C."/>
            <person name="Jorgensen R."/>
            <person name="Derelle E."/>
            <person name="Rombauts S."/>
            <person name="Zhou K."/>
            <person name="Otillar R."/>
            <person name="Merchant S.S."/>
            <person name="Podell S."/>
            <person name="Gaasterland T."/>
            <person name="Napoli C."/>
            <person name="Gendler K."/>
            <person name="Manuell A."/>
            <person name="Tai V."/>
            <person name="Vallon O."/>
            <person name="Piganeau G."/>
            <person name="Jancek S."/>
            <person name="Heijde M."/>
            <person name="Jabbari K."/>
            <person name="Bowler C."/>
            <person name="Lohr M."/>
            <person name="Robbens S."/>
            <person name="Werner G."/>
            <person name="Dubchak I."/>
            <person name="Pazour G.J."/>
            <person name="Ren Q."/>
            <person name="Paulsen I."/>
            <person name="Delwiche C."/>
            <person name="Schmutz J."/>
            <person name="Rokhsar D."/>
            <person name="Van de Peer Y."/>
            <person name="Moreau H."/>
            <person name="Grigoriev I.V."/>
        </authorList>
    </citation>
    <scope>NUCLEOTIDE SEQUENCE [LARGE SCALE GENOMIC DNA]</scope>
    <source>
        <strain evidence="1 2">CCE9901</strain>
    </source>
</reference>
<dbReference type="GeneID" id="5000207"/>
<dbReference type="RefSeq" id="XP_001416491.1">
    <property type="nucleotide sequence ID" value="XM_001416454.1"/>
</dbReference>
<protein>
    <recommendedName>
        <fullName evidence="3">Cytochrome c oxidase subunit 9, mitochondrial</fullName>
    </recommendedName>
</protein>
<gene>
    <name evidence="1" type="ORF">OSTLU_30256</name>
</gene>
<dbReference type="HOGENOM" id="CLU_3053019_0_0_1"/>
<evidence type="ECO:0000313" key="2">
    <source>
        <dbReference type="Proteomes" id="UP000001568"/>
    </source>
</evidence>
<name>A4RSH2_OSTLU</name>
<dbReference type="Gramene" id="ABO94784">
    <property type="protein sequence ID" value="ABO94784"/>
    <property type="gene ID" value="OSTLU_30256"/>
</dbReference>
<organism evidence="1 2">
    <name type="scientific">Ostreococcus lucimarinus (strain CCE9901)</name>
    <dbReference type="NCBI Taxonomy" id="436017"/>
    <lineage>
        <taxon>Eukaryota</taxon>
        <taxon>Viridiplantae</taxon>
        <taxon>Chlorophyta</taxon>
        <taxon>Mamiellophyceae</taxon>
        <taxon>Mamiellales</taxon>
        <taxon>Bathycoccaceae</taxon>
        <taxon>Ostreococcus</taxon>
    </lineage>
</organism>
<evidence type="ECO:0008006" key="3">
    <source>
        <dbReference type="Google" id="ProtNLM"/>
    </source>
</evidence>
<dbReference type="OMA" id="KEQAYFA"/>